<keyword evidence="6" id="KW-0255">Endonuclease</keyword>
<dbReference type="GO" id="GO:0015074">
    <property type="term" value="P:DNA integration"/>
    <property type="evidence" value="ECO:0007669"/>
    <property type="project" value="InterPro"/>
</dbReference>
<evidence type="ECO:0000256" key="7">
    <source>
        <dbReference type="ARBA" id="ARBA00022801"/>
    </source>
</evidence>
<feature type="non-terminal residue" evidence="14">
    <location>
        <position position="109"/>
    </location>
</feature>
<feature type="non-terminal residue" evidence="14">
    <location>
        <position position="1"/>
    </location>
</feature>
<keyword evidence="7" id="KW-0378">Hydrolase</keyword>
<evidence type="ECO:0000256" key="8">
    <source>
        <dbReference type="ARBA" id="ARBA00022833"/>
    </source>
</evidence>
<dbReference type="InterPro" id="IPR012337">
    <property type="entry name" value="RNaseH-like_sf"/>
</dbReference>
<proteinExistence type="predicted"/>
<keyword evidence="4" id="KW-0540">Nuclease</keyword>
<keyword evidence="3" id="KW-0548">Nucleotidyltransferase</keyword>
<dbReference type="Gene3D" id="3.30.420.10">
    <property type="entry name" value="Ribonuclease H-like superfamily/Ribonuclease H"/>
    <property type="match status" value="1"/>
</dbReference>
<dbReference type="EMBL" id="VXBH01008397">
    <property type="protein sequence ID" value="NXN60177.1"/>
    <property type="molecule type" value="Genomic_DNA"/>
</dbReference>
<dbReference type="InterPro" id="IPR001584">
    <property type="entry name" value="Integrase_cat-core"/>
</dbReference>
<dbReference type="Pfam" id="PF02022">
    <property type="entry name" value="Integrase_Zn"/>
    <property type="match status" value="1"/>
</dbReference>
<keyword evidence="2" id="KW-0808">Transferase</keyword>
<evidence type="ECO:0000256" key="1">
    <source>
        <dbReference type="ARBA" id="ARBA00012493"/>
    </source>
</evidence>
<dbReference type="GO" id="GO:0008270">
    <property type="term" value="F:zinc ion binding"/>
    <property type="evidence" value="ECO:0007669"/>
    <property type="project" value="UniProtKB-KW"/>
</dbReference>
<dbReference type="SUPFAM" id="SSF53098">
    <property type="entry name" value="Ribonuclease H-like"/>
    <property type="match status" value="1"/>
</dbReference>
<accession>A0A7L1KBB2</accession>
<evidence type="ECO:0000313" key="15">
    <source>
        <dbReference type="Proteomes" id="UP000525416"/>
    </source>
</evidence>
<evidence type="ECO:0000256" key="10">
    <source>
        <dbReference type="ARBA" id="ARBA00023268"/>
    </source>
</evidence>
<evidence type="ECO:0000256" key="9">
    <source>
        <dbReference type="ARBA" id="ARBA00022918"/>
    </source>
</evidence>
<evidence type="ECO:0000256" key="4">
    <source>
        <dbReference type="ARBA" id="ARBA00022722"/>
    </source>
</evidence>
<evidence type="ECO:0000256" key="5">
    <source>
        <dbReference type="ARBA" id="ARBA00022723"/>
    </source>
</evidence>
<organism evidence="14 15">
    <name type="scientific">Rynchops niger</name>
    <name type="common">Black skimmer</name>
    <dbReference type="NCBI Taxonomy" id="227184"/>
    <lineage>
        <taxon>Eukaryota</taxon>
        <taxon>Metazoa</taxon>
        <taxon>Chordata</taxon>
        <taxon>Craniata</taxon>
        <taxon>Vertebrata</taxon>
        <taxon>Euteleostomi</taxon>
        <taxon>Archelosauria</taxon>
        <taxon>Archosauria</taxon>
        <taxon>Dinosauria</taxon>
        <taxon>Saurischia</taxon>
        <taxon>Theropoda</taxon>
        <taxon>Coelurosauria</taxon>
        <taxon>Aves</taxon>
        <taxon>Neognathae</taxon>
        <taxon>Neoaves</taxon>
        <taxon>Charadriiformes</taxon>
        <taxon>Laridae</taxon>
        <taxon>Rynchops</taxon>
    </lineage>
</organism>
<dbReference type="Proteomes" id="UP000525416">
    <property type="component" value="Unassembled WGS sequence"/>
</dbReference>
<dbReference type="Gene3D" id="1.10.10.200">
    <property type="match status" value="1"/>
</dbReference>
<dbReference type="GO" id="GO:0004519">
    <property type="term" value="F:endonuclease activity"/>
    <property type="evidence" value="ECO:0007669"/>
    <property type="project" value="UniProtKB-KW"/>
</dbReference>
<evidence type="ECO:0000256" key="6">
    <source>
        <dbReference type="ARBA" id="ARBA00022759"/>
    </source>
</evidence>
<gene>
    <name evidence="14" type="primary">Ervk10</name>
    <name evidence="14" type="ORF">RYNNIG_R16109</name>
</gene>
<feature type="domain" description="Integrase-type" evidence="12">
    <location>
        <begin position="15"/>
        <end position="56"/>
    </location>
</feature>
<evidence type="ECO:0000313" key="14">
    <source>
        <dbReference type="EMBL" id="NXN60177.1"/>
    </source>
</evidence>
<keyword evidence="11" id="KW-0863">Zinc-finger</keyword>
<dbReference type="GO" id="GO:0035613">
    <property type="term" value="F:RNA stem-loop binding"/>
    <property type="evidence" value="ECO:0007669"/>
    <property type="project" value="TreeGrafter"/>
</dbReference>
<dbReference type="GO" id="GO:0003964">
    <property type="term" value="F:RNA-directed DNA polymerase activity"/>
    <property type="evidence" value="ECO:0007669"/>
    <property type="project" value="UniProtKB-KW"/>
</dbReference>
<protein>
    <recommendedName>
        <fullName evidence="1">RNA-directed DNA polymerase</fullName>
        <ecNumber evidence="1">2.7.7.49</ecNumber>
    </recommendedName>
</protein>
<keyword evidence="9" id="KW-0695">RNA-directed DNA polymerase</keyword>
<reference evidence="14 15" key="1">
    <citation type="submission" date="2019-09" db="EMBL/GenBank/DDBJ databases">
        <title>Bird 10,000 Genomes (B10K) Project - Family phase.</title>
        <authorList>
            <person name="Zhang G."/>
        </authorList>
    </citation>
    <scope>NUCLEOTIDE SEQUENCE [LARGE SCALE GENOMIC DNA]</scope>
    <source>
        <strain evidence="14">B10K-DU-002-16</strain>
        <tissue evidence="14">Muscle</tissue>
    </source>
</reference>
<dbReference type="PROSITE" id="PS50876">
    <property type="entry name" value="ZF_INTEGRASE"/>
    <property type="match status" value="1"/>
</dbReference>
<feature type="domain" description="Integrase catalytic" evidence="13">
    <location>
        <begin position="69"/>
        <end position="109"/>
    </location>
</feature>
<sequence>LAEGNALADRIVATAQLQQAHRSHGFFHQSAGALCRQFQLSKMDARAVVAACPDCARVTPLQDGGANPRGLNPQQLWQTDVTEFAPFGRLRFLHVSVDTCSAVMWATAA</sequence>
<evidence type="ECO:0000256" key="3">
    <source>
        <dbReference type="ARBA" id="ARBA00022695"/>
    </source>
</evidence>
<dbReference type="PANTHER" id="PTHR41694">
    <property type="entry name" value="ENDOGENOUS RETROVIRUS GROUP K MEMBER POL PROTEIN"/>
    <property type="match status" value="1"/>
</dbReference>
<dbReference type="SUPFAM" id="SSF46919">
    <property type="entry name" value="N-terminal Zn binding domain of HIV integrase"/>
    <property type="match status" value="1"/>
</dbReference>
<dbReference type="PROSITE" id="PS50994">
    <property type="entry name" value="INTEGRASE"/>
    <property type="match status" value="1"/>
</dbReference>
<keyword evidence="15" id="KW-1185">Reference proteome</keyword>
<evidence type="ECO:0000256" key="2">
    <source>
        <dbReference type="ARBA" id="ARBA00022679"/>
    </source>
</evidence>
<dbReference type="OrthoDB" id="9386368at2759"/>
<dbReference type="AlphaFoldDB" id="A0A7L1KBB2"/>
<evidence type="ECO:0000256" key="11">
    <source>
        <dbReference type="PROSITE-ProRule" id="PRU00450"/>
    </source>
</evidence>
<comment type="caution">
    <text evidence="14">The sequence shown here is derived from an EMBL/GenBank/DDBJ whole genome shotgun (WGS) entry which is preliminary data.</text>
</comment>
<keyword evidence="8" id="KW-0862">Zinc</keyword>
<keyword evidence="5" id="KW-0479">Metal-binding</keyword>
<dbReference type="EC" id="2.7.7.49" evidence="1"/>
<dbReference type="InterPro" id="IPR017856">
    <property type="entry name" value="Integrase-like_N"/>
</dbReference>
<evidence type="ECO:0000259" key="13">
    <source>
        <dbReference type="PROSITE" id="PS50994"/>
    </source>
</evidence>
<evidence type="ECO:0000259" key="12">
    <source>
        <dbReference type="PROSITE" id="PS50876"/>
    </source>
</evidence>
<name>A0A7L1KBB2_RYNNI</name>
<dbReference type="InterPro" id="IPR036397">
    <property type="entry name" value="RNaseH_sf"/>
</dbReference>
<dbReference type="PANTHER" id="PTHR41694:SF4">
    <property type="entry name" value="ENDOGENOUS RETROVIRUS GROUP K MEMBER 10 POL PROTEIN-RELATED"/>
    <property type="match status" value="1"/>
</dbReference>
<dbReference type="InterPro" id="IPR003308">
    <property type="entry name" value="Integrase_Zn-bd_dom_N"/>
</dbReference>
<dbReference type="GO" id="GO:0016787">
    <property type="term" value="F:hydrolase activity"/>
    <property type="evidence" value="ECO:0007669"/>
    <property type="project" value="UniProtKB-KW"/>
</dbReference>
<keyword evidence="10" id="KW-0511">Multifunctional enzyme</keyword>